<comment type="caution">
    <text evidence="2">The sequence shown here is derived from an EMBL/GenBank/DDBJ whole genome shotgun (WGS) entry which is preliminary data.</text>
</comment>
<sequence length="199" mass="20981">MLARPGRAFQKRGAIRLEETDVCSTAGEKRVLPTSTRTATDTIDPGCSDLELLCESLLASAWILFCRGLIGIDREPADFTVYCRIVNALLAIPVVVGCAAAFAVMQDQPKSGWFGKVAPLICATGALALPWTLVISETSTLSPELRLLAFGGVGLVQLSLLLARSAAVDASDSAVTRKAVGTPSPQVADSYMLIVTDDV</sequence>
<dbReference type="Proteomes" id="UP000237144">
    <property type="component" value="Unassembled WGS sequence"/>
</dbReference>
<feature type="transmembrane region" description="Helical" evidence="1">
    <location>
        <begin position="147"/>
        <end position="167"/>
    </location>
</feature>
<dbReference type="EMBL" id="PJQD01000038">
    <property type="protein sequence ID" value="POY73422.1"/>
    <property type="molecule type" value="Genomic_DNA"/>
</dbReference>
<keyword evidence="1" id="KW-1133">Transmembrane helix</keyword>
<keyword evidence="3" id="KW-1185">Reference proteome</keyword>
<keyword evidence="1" id="KW-0812">Transmembrane</keyword>
<evidence type="ECO:0000313" key="3">
    <source>
        <dbReference type="Proteomes" id="UP000237144"/>
    </source>
</evidence>
<protein>
    <submittedName>
        <fullName evidence="2">Uncharacterized protein</fullName>
    </submittedName>
</protein>
<gene>
    <name evidence="2" type="ORF">BMF94_3760</name>
</gene>
<evidence type="ECO:0000313" key="2">
    <source>
        <dbReference type="EMBL" id="POY73422.1"/>
    </source>
</evidence>
<name>A0A2S5B9H6_9BASI</name>
<keyword evidence="1" id="KW-0472">Membrane</keyword>
<organism evidence="2 3">
    <name type="scientific">Rhodotorula taiwanensis</name>
    <dbReference type="NCBI Taxonomy" id="741276"/>
    <lineage>
        <taxon>Eukaryota</taxon>
        <taxon>Fungi</taxon>
        <taxon>Dikarya</taxon>
        <taxon>Basidiomycota</taxon>
        <taxon>Pucciniomycotina</taxon>
        <taxon>Microbotryomycetes</taxon>
        <taxon>Sporidiobolales</taxon>
        <taxon>Sporidiobolaceae</taxon>
        <taxon>Rhodotorula</taxon>
    </lineage>
</organism>
<evidence type="ECO:0000256" key="1">
    <source>
        <dbReference type="SAM" id="Phobius"/>
    </source>
</evidence>
<proteinExistence type="predicted"/>
<reference evidence="2 3" key="1">
    <citation type="journal article" date="2018" name="Front. Microbiol.">
        <title>Prospects for Fungal Bioremediation of Acidic Radioactive Waste Sites: Characterization and Genome Sequence of Rhodotorula taiwanensis MD1149.</title>
        <authorList>
            <person name="Tkavc R."/>
            <person name="Matrosova V.Y."/>
            <person name="Grichenko O.E."/>
            <person name="Gostincar C."/>
            <person name="Volpe R.P."/>
            <person name="Klimenkova P."/>
            <person name="Gaidamakova E.K."/>
            <person name="Zhou C.E."/>
            <person name="Stewart B.J."/>
            <person name="Lyman M.G."/>
            <person name="Malfatti S.A."/>
            <person name="Rubinfeld B."/>
            <person name="Courtot M."/>
            <person name="Singh J."/>
            <person name="Dalgard C.L."/>
            <person name="Hamilton T."/>
            <person name="Frey K.G."/>
            <person name="Gunde-Cimerman N."/>
            <person name="Dugan L."/>
            <person name="Daly M.J."/>
        </authorList>
    </citation>
    <scope>NUCLEOTIDE SEQUENCE [LARGE SCALE GENOMIC DNA]</scope>
    <source>
        <strain evidence="2 3">MD1149</strain>
    </source>
</reference>
<dbReference type="AlphaFoldDB" id="A0A2S5B9H6"/>
<accession>A0A2S5B9H6</accession>
<feature type="transmembrane region" description="Helical" evidence="1">
    <location>
        <begin position="117"/>
        <end position="135"/>
    </location>
</feature>
<feature type="transmembrane region" description="Helical" evidence="1">
    <location>
        <begin position="85"/>
        <end position="105"/>
    </location>
</feature>